<sequence>MKRKRICAWFITLAMLLTMLPSALAASFADTRGHWAEDAISRWSDRGVIQGHNGDFEPDSPITRADMAVIIDRIMDYQTKAENKFSDLDNAYYKDPILRVAQAGVMQGDGKNVRPKDKITREEAVSMLARALSVTAGGSSTSFADNNRISSWAMANVAAFAKNGYIAGRSGNRFEPQANITRAEVVKLLDNMISDYITESGTVTPKGTGIVIVKASGVTLNKAKLSGTVILGGKAGEVKAIGCEITGKVVKIHNSTLTTGSTGSSSGGSSGGSSSTPAAPSAYPLPKGQETSKSLGVFNYDMTYFVTLTAQDGADIYYEIAEGADKAAVPTTASKKFDTYQYRQIEITQPTASAKGPVTKTYNVKAVAVKNGRTSSVANWNYDVTSIPHHELKVGAPKDWNGSDVPNVTLIQDYDSDKMYLVEGTGRAMVLDAGYFDAEDAANLYETARKIVGAGKPIDLIIGHPHPDHVQMTHQFLCKENKDLGAEVYVNERGIEVLRDYVKQFGVSSGMFADEAAASAAYDAQLETLKNGDVYDMGGTKFNVIELPGHQVAGIMLFDAATGNLFTTDQIGNNRAHITDSFWMQFADLSPTFFADSMDVYLSSLQIALERVDSLGTVKRILTGHNDVVLDGTAGYLDNLQTAVQKVVDEGWSAATPTLRTLDSFEGYLENTKTVVVGDRLKDINWVGINVNKQNYLSDGYRDGNQNKIADLSNLSVHKKGEKGNLLWNDPNFGINVNWQYPTDGTKPTRKNTTSFVAEVDEKTTSIEIVPTAASSGAKITINGEAAESGKTYVGKLTGSSARFVIEVTAKNGSDSKRYTLKVRQKNSNQVEEPYTYTDYDNYTDPFYPDAPGTFTVTQYMALFSDTEGAQIKYTVDGSDPKTSATAKVFDQTKFKAASGAGGAEVKELITIGADTDNWDGRAKQTKVELKAYASKAGMEDSNVVTFTYIIDRMAKNEHKNRLMYDEGDMKVWNVIDYDSDKMYLIKGTKGALLIDAGMAPEGAENLYEYVSNLAGMKEVDLYISHGHPDHTTQIGDFVKAGRKVYINEKDIPMALNGANDKTLTAEDFTCIEEGYQFDLGGVVLDNYDIPGHTPGSMMLLDKAHNILYSSDQLGCNRRSVADSLTLVNNDVRVLLSSLRIFRDKVTALDKAGEIDLDKLVTWSGHDDYEIKDLPGHLDTLITAAQNIVDYGPETAMRTSVRNTGGSDGASFAGDRYADNGTGHFICMNGSKENVLAGENYTAVDELANLKVTVSDETNNKLCGIANIHQVDGTNMYAIRMGKQNTLAAEVPEGTKSVDIYPTAMSSNATVKVNGTSVSGGKVSVDLNNGYKEITIEVTAPDGTTKKTYALTVRTHIDPANPYATLYTGEHTETVTLANGETRTFTSYVPEGARESCAGVFVLPNKDESKFDAWKALADSTDTQAIDADWTKQQEKFIVVYLNGLTYGTSAAERAADIDYVNKVYAAASGRTMYCIHEAKNYMVGYGEGGTIAQMAAMDQTAVWAGLATVDAGSVEADWIAENGAKMASSLNGYNDMESSTRKSTIPKSTLPLPVWMIGSVDNNANALAYWKTADHITDNDKVDGNITKYTRSAGWTADEDAYKINRDTAAYRIWTSESAPKNTESTIWNDFLFGVRRWMADPGGDLRVTKDPIADLHMTRHYEKVGGWMREWYVYVPENAKNSTNLPVVFANHGYTLNGGVYAGQTDWHKVADEKGFIVVFPSAIPGSISENGNAPFPAWNIAMDPTRMDEIEFFKYMLDDLKKHYSIDTGRVYATGHSWGSQMTHVLALNEPEMFAAVAPLSGFIFNAAVFEQVEAAKAKGSYPGVPVYMAAGTEGGTEWAICPVPLAEENSSGKTLSDWFALNGCTGSLDWSKINGSNATKGSLDWQNGGAFTKSGRWYTMTCEKNGVPMVQAEIVDYMPHATMPEHSARVWNNWLSHYSRSADGTLVYNHQ</sequence>
<proteinExistence type="predicted"/>
<dbReference type="PANTHER" id="PTHR42951:SF22">
    <property type="entry name" value="METALLO BETA-LACTAMASE SUPERFAMILY LIPOPROTEIN"/>
    <property type="match status" value="1"/>
</dbReference>
<evidence type="ECO:0000259" key="6">
    <source>
        <dbReference type="PROSITE" id="PS51272"/>
    </source>
</evidence>
<accession>A0ABR7GMV2</accession>
<keyword evidence="3" id="KW-0378">Hydrolase</keyword>
<evidence type="ECO:0000256" key="2">
    <source>
        <dbReference type="ARBA" id="ARBA00022737"/>
    </source>
</evidence>
<dbReference type="PANTHER" id="PTHR42951">
    <property type="entry name" value="METALLO-BETA-LACTAMASE DOMAIN-CONTAINING"/>
    <property type="match status" value="1"/>
</dbReference>
<dbReference type="Gene3D" id="2.60.40.2340">
    <property type="match status" value="1"/>
</dbReference>
<dbReference type="InterPro" id="IPR010126">
    <property type="entry name" value="Esterase_phb"/>
</dbReference>
<keyword evidence="1 5" id="KW-0732">Signal</keyword>
<comment type="caution">
    <text evidence="7">The sequence shown here is derived from an EMBL/GenBank/DDBJ whole genome shotgun (WGS) entry which is preliminary data.</text>
</comment>
<dbReference type="Pfam" id="PF10503">
    <property type="entry name" value="Esterase_PHB"/>
    <property type="match status" value="1"/>
</dbReference>
<dbReference type="PROSITE" id="PS50194">
    <property type="entry name" value="FILAMIN_REPEAT"/>
    <property type="match status" value="1"/>
</dbReference>
<evidence type="ECO:0000256" key="1">
    <source>
        <dbReference type="ARBA" id="ARBA00022729"/>
    </source>
</evidence>
<protein>
    <submittedName>
        <fullName evidence="7">S-layer homology domain-containing protein</fullName>
    </submittedName>
</protein>
<dbReference type="InterPro" id="IPR017868">
    <property type="entry name" value="Filamin/ABP280_repeat-like"/>
</dbReference>
<dbReference type="Pfam" id="PF12733">
    <property type="entry name" value="Cadherin-like"/>
    <property type="match status" value="2"/>
</dbReference>
<evidence type="ECO:0000256" key="5">
    <source>
        <dbReference type="SAM" id="SignalP"/>
    </source>
</evidence>
<keyword evidence="2" id="KW-0677">Repeat</keyword>
<dbReference type="SUPFAM" id="SSF53474">
    <property type="entry name" value="alpha/beta-Hydrolases"/>
    <property type="match status" value="2"/>
</dbReference>
<dbReference type="InterPro" id="IPR036866">
    <property type="entry name" value="RibonucZ/Hydroxyglut_hydro"/>
</dbReference>
<dbReference type="InterPro" id="IPR026876">
    <property type="entry name" value="Fn3_assoc_repeat"/>
</dbReference>
<evidence type="ECO:0000313" key="8">
    <source>
        <dbReference type="Proteomes" id="UP000641741"/>
    </source>
</evidence>
<dbReference type="InterPro" id="IPR001279">
    <property type="entry name" value="Metallo-B-lactamas"/>
</dbReference>
<evidence type="ECO:0000256" key="4">
    <source>
        <dbReference type="SAM" id="MobiDB-lite"/>
    </source>
</evidence>
<reference evidence="7 8" key="1">
    <citation type="submission" date="2020-08" db="EMBL/GenBank/DDBJ databases">
        <title>Genome public.</title>
        <authorList>
            <person name="Liu C."/>
            <person name="Sun Q."/>
        </authorList>
    </citation>
    <scope>NUCLEOTIDE SEQUENCE [LARGE SCALE GENOMIC DNA]</scope>
    <source>
        <strain evidence="7 8">M2</strain>
    </source>
</reference>
<dbReference type="Gene3D" id="3.60.15.10">
    <property type="entry name" value="Ribonuclease Z/Hydroxyacylglutathione hydrolase-like"/>
    <property type="match status" value="2"/>
</dbReference>
<dbReference type="SMART" id="SM00849">
    <property type="entry name" value="Lactamase_B"/>
    <property type="match status" value="2"/>
</dbReference>
<dbReference type="InterPro" id="IPR029058">
    <property type="entry name" value="AB_hydrolase_fold"/>
</dbReference>
<dbReference type="Pfam" id="PF13287">
    <property type="entry name" value="Fn3_assoc"/>
    <property type="match status" value="1"/>
</dbReference>
<feature type="signal peptide" evidence="5">
    <location>
        <begin position="1"/>
        <end position="25"/>
    </location>
</feature>
<name>A0ABR7GMV2_9FIRM</name>
<feature type="chain" id="PRO_5045091771" evidence="5">
    <location>
        <begin position="26"/>
        <end position="1955"/>
    </location>
</feature>
<evidence type="ECO:0000313" key="7">
    <source>
        <dbReference type="EMBL" id="MBC5695646.1"/>
    </source>
</evidence>
<dbReference type="InterPro" id="IPR001119">
    <property type="entry name" value="SLH_dom"/>
</dbReference>
<dbReference type="InterPro" id="IPR050855">
    <property type="entry name" value="NDM-1-like"/>
</dbReference>
<feature type="domain" description="SLH" evidence="6">
    <location>
        <begin position="23"/>
        <end position="85"/>
    </location>
</feature>
<dbReference type="EMBL" id="JACOPK010000005">
    <property type="protein sequence ID" value="MBC5695646.1"/>
    <property type="molecule type" value="Genomic_DNA"/>
</dbReference>
<gene>
    <name evidence="7" type="ORF">H8S02_06775</name>
</gene>
<keyword evidence="8" id="KW-1185">Reference proteome</keyword>
<dbReference type="SUPFAM" id="SSF56281">
    <property type="entry name" value="Metallo-hydrolase/oxidoreductase"/>
    <property type="match status" value="2"/>
</dbReference>
<dbReference type="RefSeq" id="WP_186969869.1">
    <property type="nucleotide sequence ID" value="NZ_JACOPK010000005.1"/>
</dbReference>
<dbReference type="Gene3D" id="3.40.50.1820">
    <property type="entry name" value="alpha/beta hydrolase"/>
    <property type="match status" value="2"/>
</dbReference>
<dbReference type="Pfam" id="PF00395">
    <property type="entry name" value="SLH"/>
    <property type="match status" value="3"/>
</dbReference>
<dbReference type="InterPro" id="IPR025883">
    <property type="entry name" value="Cadherin-like_domain"/>
</dbReference>
<dbReference type="Proteomes" id="UP000641741">
    <property type="component" value="Unassembled WGS sequence"/>
</dbReference>
<evidence type="ECO:0000256" key="3">
    <source>
        <dbReference type="ARBA" id="ARBA00022801"/>
    </source>
</evidence>
<dbReference type="PROSITE" id="PS51272">
    <property type="entry name" value="SLH"/>
    <property type="match status" value="2"/>
</dbReference>
<dbReference type="Pfam" id="PF00753">
    <property type="entry name" value="Lactamase_B"/>
    <property type="match status" value="2"/>
</dbReference>
<feature type="region of interest" description="Disordered" evidence="4">
    <location>
        <begin position="257"/>
        <end position="287"/>
    </location>
</feature>
<organism evidence="7 8">
    <name type="scientific">Agathobaculum hominis</name>
    <dbReference type="NCBI Taxonomy" id="2763014"/>
    <lineage>
        <taxon>Bacteria</taxon>
        <taxon>Bacillati</taxon>
        <taxon>Bacillota</taxon>
        <taxon>Clostridia</taxon>
        <taxon>Eubacteriales</taxon>
        <taxon>Butyricicoccaceae</taxon>
        <taxon>Agathobaculum</taxon>
    </lineage>
</organism>
<feature type="domain" description="SLH" evidence="6">
    <location>
        <begin position="140"/>
        <end position="203"/>
    </location>
</feature>